<dbReference type="RefSeq" id="XP_030830085.1">
    <property type="nucleotide sequence ID" value="XM_030974225.1"/>
</dbReference>
<dbReference type="GO" id="GO:0051724">
    <property type="term" value="F:NAD transmembrane transporter activity"/>
    <property type="evidence" value="ECO:0000318"/>
    <property type="project" value="GO_Central"/>
</dbReference>
<sequence length="350" mass="38914">MPPSDTCSSIAETMGNVGQQPNSSKGLPQHFSFATLAASASPSTIPPMPSFSKSESQSTPSSLSLELASGSIIHRPDWVEYLSGGGAAFVNIVMTFPLNKVLFRQQLHGIRAKKALRQINREGLHNIYRGVLPPLLQKTCSVSVMFGAYEQFSRIFKSQFPSLNPIVILCLAGLLSGSCEALLAPFERVQTLLQDHRNENKFRNTHHALRTIYSLGIRECYRGLTAVLLRNGPSNVFFFSLRGKVRSALPEQKTDTGMVVNDFISGAILGAILSTAWFPVNVVKTRMQSKVGGEFRSFVYVFRQIYAERGYRWRAMFFGVHLNFTRALISWGIINASYEILKTSFQSWSS</sequence>
<evidence type="ECO:0000256" key="9">
    <source>
        <dbReference type="ARBA" id="ARBA00023136"/>
    </source>
</evidence>
<dbReference type="Gene3D" id="1.50.40.10">
    <property type="entry name" value="Mitochondrial carrier domain"/>
    <property type="match status" value="1"/>
</dbReference>
<protein>
    <recommendedName>
        <fullName evidence="14">Solute carrier family 25 member 51</fullName>
    </recommendedName>
</protein>
<dbReference type="GO" id="GO:0005743">
    <property type="term" value="C:mitochondrial inner membrane"/>
    <property type="evidence" value="ECO:0007669"/>
    <property type="project" value="UniProtKB-SubCell"/>
</dbReference>
<dbReference type="GeneID" id="592150"/>
<dbReference type="InterPro" id="IPR018108">
    <property type="entry name" value="MCP_transmembrane"/>
</dbReference>
<dbReference type="KEGG" id="spu:592150"/>
<dbReference type="InterPro" id="IPR052465">
    <property type="entry name" value="Mito_NAD+_Carrier"/>
</dbReference>
<evidence type="ECO:0000256" key="10">
    <source>
        <dbReference type="PROSITE-ProRule" id="PRU00282"/>
    </source>
</evidence>
<evidence type="ECO:0000256" key="2">
    <source>
        <dbReference type="ARBA" id="ARBA00006375"/>
    </source>
</evidence>
<feature type="repeat" description="Solcar" evidence="10">
    <location>
        <begin position="75"/>
        <end position="155"/>
    </location>
</feature>
<dbReference type="EnsemblMetazoa" id="XM_030974225">
    <property type="protein sequence ID" value="XP_030830085"/>
    <property type="gene ID" value="LOC592150"/>
</dbReference>
<evidence type="ECO:0000256" key="8">
    <source>
        <dbReference type="ARBA" id="ARBA00023128"/>
    </source>
</evidence>
<evidence type="ECO:0000256" key="1">
    <source>
        <dbReference type="ARBA" id="ARBA00004448"/>
    </source>
</evidence>
<keyword evidence="13" id="KW-1185">Reference proteome</keyword>
<dbReference type="SUPFAM" id="SSF103506">
    <property type="entry name" value="Mitochondrial carrier"/>
    <property type="match status" value="1"/>
</dbReference>
<evidence type="ECO:0008006" key="14">
    <source>
        <dbReference type="Google" id="ProtNLM"/>
    </source>
</evidence>
<reference evidence="12" key="2">
    <citation type="submission" date="2021-01" db="UniProtKB">
        <authorList>
            <consortium name="EnsemblMetazoa"/>
        </authorList>
    </citation>
    <scope>IDENTIFICATION</scope>
</reference>
<evidence type="ECO:0000313" key="13">
    <source>
        <dbReference type="Proteomes" id="UP000007110"/>
    </source>
</evidence>
<evidence type="ECO:0000256" key="6">
    <source>
        <dbReference type="ARBA" id="ARBA00022792"/>
    </source>
</evidence>
<evidence type="ECO:0000256" key="3">
    <source>
        <dbReference type="ARBA" id="ARBA00022448"/>
    </source>
</evidence>
<evidence type="ECO:0000256" key="7">
    <source>
        <dbReference type="ARBA" id="ARBA00022989"/>
    </source>
</evidence>
<dbReference type="PANTHER" id="PTHR46131:SF1">
    <property type="entry name" value="SD08549P"/>
    <property type="match status" value="1"/>
</dbReference>
<dbReference type="PROSITE" id="PS50920">
    <property type="entry name" value="SOLCAR"/>
    <property type="match status" value="3"/>
</dbReference>
<dbReference type="RefSeq" id="XP_030830086.1">
    <property type="nucleotide sequence ID" value="XM_030974226.1"/>
</dbReference>
<evidence type="ECO:0000256" key="11">
    <source>
        <dbReference type="RuleBase" id="RU000488"/>
    </source>
</evidence>
<keyword evidence="3 11" id="KW-0813">Transport</keyword>
<name>A0A7M7STJ4_STRPU</name>
<keyword evidence="7" id="KW-1133">Transmembrane helix</keyword>
<dbReference type="OrthoDB" id="2139348at2759"/>
<dbReference type="FunCoup" id="A0A7M7STJ4">
    <property type="interactions" value="1145"/>
</dbReference>
<dbReference type="InParanoid" id="A0A7M7STJ4"/>
<keyword evidence="4 10" id="KW-0812">Transmembrane</keyword>
<dbReference type="Proteomes" id="UP000007110">
    <property type="component" value="Unassembled WGS sequence"/>
</dbReference>
<dbReference type="PANTHER" id="PTHR46131">
    <property type="entry name" value="SD08549P"/>
    <property type="match status" value="1"/>
</dbReference>
<evidence type="ECO:0000313" key="12">
    <source>
        <dbReference type="EnsemblMetazoa" id="XP_030830086"/>
    </source>
</evidence>
<proteinExistence type="inferred from homology"/>
<dbReference type="GO" id="GO:0005739">
    <property type="term" value="C:mitochondrion"/>
    <property type="evidence" value="ECO:0000318"/>
    <property type="project" value="GO_Central"/>
</dbReference>
<comment type="subcellular location">
    <subcellularLocation>
        <location evidence="1">Mitochondrion inner membrane</location>
        <topology evidence="1">Multi-pass membrane protein</topology>
    </subcellularLocation>
</comment>
<organism evidence="12 13">
    <name type="scientific">Strongylocentrotus purpuratus</name>
    <name type="common">Purple sea urchin</name>
    <dbReference type="NCBI Taxonomy" id="7668"/>
    <lineage>
        <taxon>Eukaryota</taxon>
        <taxon>Metazoa</taxon>
        <taxon>Echinodermata</taxon>
        <taxon>Eleutherozoa</taxon>
        <taxon>Echinozoa</taxon>
        <taxon>Echinoidea</taxon>
        <taxon>Euechinoidea</taxon>
        <taxon>Echinacea</taxon>
        <taxon>Camarodonta</taxon>
        <taxon>Echinidea</taxon>
        <taxon>Strongylocentrotidae</taxon>
        <taxon>Strongylocentrotus</taxon>
    </lineage>
</organism>
<keyword evidence="6" id="KW-0999">Mitochondrion inner membrane</keyword>
<keyword evidence="8" id="KW-0496">Mitochondrion</keyword>
<feature type="repeat" description="Solcar" evidence="10">
    <location>
        <begin position="164"/>
        <end position="248"/>
    </location>
</feature>
<reference evidence="13" key="1">
    <citation type="submission" date="2015-02" db="EMBL/GenBank/DDBJ databases">
        <title>Genome sequencing for Strongylocentrotus purpuratus.</title>
        <authorList>
            <person name="Murali S."/>
            <person name="Liu Y."/>
            <person name="Vee V."/>
            <person name="English A."/>
            <person name="Wang M."/>
            <person name="Skinner E."/>
            <person name="Han Y."/>
            <person name="Muzny D.M."/>
            <person name="Worley K.C."/>
            <person name="Gibbs R.A."/>
        </authorList>
    </citation>
    <scope>NUCLEOTIDE SEQUENCE</scope>
</reference>
<evidence type="ECO:0000256" key="4">
    <source>
        <dbReference type="ARBA" id="ARBA00022692"/>
    </source>
</evidence>
<dbReference type="OMA" id="KCHRIGE"/>
<dbReference type="EnsemblMetazoa" id="XM_030974226">
    <property type="protein sequence ID" value="XP_030830086"/>
    <property type="gene ID" value="LOC592150"/>
</dbReference>
<dbReference type="InterPro" id="IPR023395">
    <property type="entry name" value="MCP_dom_sf"/>
</dbReference>
<keyword evidence="9 10" id="KW-0472">Membrane</keyword>
<dbReference type="AlphaFoldDB" id="A0A7M7STJ4"/>
<accession>A0A7M7STJ4</accession>
<comment type="similarity">
    <text evidence="2 11">Belongs to the mitochondrial carrier (TC 2.A.29) family.</text>
</comment>
<evidence type="ECO:0000256" key="5">
    <source>
        <dbReference type="ARBA" id="ARBA00022737"/>
    </source>
</evidence>
<feature type="repeat" description="Solcar" evidence="10">
    <location>
        <begin position="257"/>
        <end position="344"/>
    </location>
</feature>
<keyword evidence="5" id="KW-0677">Repeat</keyword>
<dbReference type="Pfam" id="PF00153">
    <property type="entry name" value="Mito_carr"/>
    <property type="match status" value="3"/>
</dbReference>